<dbReference type="InterPro" id="IPR010432">
    <property type="entry name" value="RDD"/>
</dbReference>
<evidence type="ECO:0000256" key="1">
    <source>
        <dbReference type="ARBA" id="ARBA00004651"/>
    </source>
</evidence>
<protein>
    <submittedName>
        <fullName evidence="8">RDD family protein</fullName>
    </submittedName>
</protein>
<keyword evidence="9" id="KW-1185">Reference proteome</keyword>
<gene>
    <name evidence="8" type="ORF">DFR27_1292</name>
</gene>
<evidence type="ECO:0000256" key="6">
    <source>
        <dbReference type="SAM" id="Phobius"/>
    </source>
</evidence>
<feature type="transmembrane region" description="Helical" evidence="6">
    <location>
        <begin position="66"/>
        <end position="84"/>
    </location>
</feature>
<dbReference type="Proteomes" id="UP000267187">
    <property type="component" value="Unassembled WGS sequence"/>
</dbReference>
<organism evidence="8 9">
    <name type="scientific">Umboniibacter marinipuniceus</name>
    <dbReference type="NCBI Taxonomy" id="569599"/>
    <lineage>
        <taxon>Bacteria</taxon>
        <taxon>Pseudomonadati</taxon>
        <taxon>Pseudomonadota</taxon>
        <taxon>Gammaproteobacteria</taxon>
        <taxon>Cellvibrionales</taxon>
        <taxon>Cellvibrionaceae</taxon>
        <taxon>Umboniibacter</taxon>
    </lineage>
</organism>
<dbReference type="GO" id="GO:0005886">
    <property type="term" value="C:plasma membrane"/>
    <property type="evidence" value="ECO:0007669"/>
    <property type="project" value="UniProtKB-SubCell"/>
</dbReference>
<dbReference type="PANTHER" id="PTHR36115">
    <property type="entry name" value="PROLINE-RICH ANTIGEN HOMOLOG-RELATED"/>
    <property type="match status" value="1"/>
</dbReference>
<proteinExistence type="predicted"/>
<name>A0A3M0A589_9GAMM</name>
<sequence length="187" mass="20727">MLTPTDYENMPSGRIWRRVAALAYDTLLVMALSLAYFGVVTLIAYQFQTTPAEGDYGVMYSDAWKLILFAGWVVVVILFFGLFWTRNGQTLGMQAWKLRVQKPSGELISWRESVCRFAVVGFGVAVLLAASSLESTILSWLAYGIFVVNYAACLFAKKDSLTDIISATRVVEVPKDQRIGVKSGGVF</sequence>
<keyword evidence="5 6" id="KW-0472">Membrane</keyword>
<keyword evidence="3 6" id="KW-0812">Transmembrane</keyword>
<keyword evidence="2" id="KW-1003">Cell membrane</keyword>
<dbReference type="EMBL" id="REFJ01000003">
    <property type="protein sequence ID" value="RMA79940.1"/>
    <property type="molecule type" value="Genomic_DNA"/>
</dbReference>
<comment type="caution">
    <text evidence="8">The sequence shown here is derived from an EMBL/GenBank/DDBJ whole genome shotgun (WGS) entry which is preliminary data.</text>
</comment>
<dbReference type="InterPro" id="IPR051791">
    <property type="entry name" value="Pra-immunoreactive"/>
</dbReference>
<evidence type="ECO:0000256" key="5">
    <source>
        <dbReference type="ARBA" id="ARBA00023136"/>
    </source>
</evidence>
<dbReference type="Pfam" id="PF06271">
    <property type="entry name" value="RDD"/>
    <property type="match status" value="1"/>
</dbReference>
<keyword evidence="4 6" id="KW-1133">Transmembrane helix</keyword>
<feature type="transmembrane region" description="Helical" evidence="6">
    <location>
        <begin position="137"/>
        <end position="156"/>
    </location>
</feature>
<evidence type="ECO:0000313" key="8">
    <source>
        <dbReference type="EMBL" id="RMA79940.1"/>
    </source>
</evidence>
<dbReference type="AlphaFoldDB" id="A0A3M0A589"/>
<accession>A0A3M0A589</accession>
<evidence type="ECO:0000313" key="9">
    <source>
        <dbReference type="Proteomes" id="UP000267187"/>
    </source>
</evidence>
<evidence type="ECO:0000259" key="7">
    <source>
        <dbReference type="Pfam" id="PF06271"/>
    </source>
</evidence>
<feature type="transmembrane region" description="Helical" evidence="6">
    <location>
        <begin position="21"/>
        <end position="46"/>
    </location>
</feature>
<comment type="subcellular location">
    <subcellularLocation>
        <location evidence="1">Cell membrane</location>
        <topology evidence="1">Multi-pass membrane protein</topology>
    </subcellularLocation>
</comment>
<reference evidence="8 9" key="1">
    <citation type="submission" date="2018-10" db="EMBL/GenBank/DDBJ databases">
        <title>Genomic Encyclopedia of Type Strains, Phase IV (KMG-IV): sequencing the most valuable type-strain genomes for metagenomic binning, comparative biology and taxonomic classification.</title>
        <authorList>
            <person name="Goeker M."/>
        </authorList>
    </citation>
    <scope>NUCLEOTIDE SEQUENCE [LARGE SCALE GENOMIC DNA]</scope>
    <source>
        <strain evidence="8 9">DSM 25080</strain>
    </source>
</reference>
<dbReference type="PANTHER" id="PTHR36115:SF10">
    <property type="entry name" value="RDD DOMAIN-CONTAINING PROTEIN"/>
    <property type="match status" value="1"/>
</dbReference>
<feature type="domain" description="RDD" evidence="7">
    <location>
        <begin position="15"/>
        <end position="165"/>
    </location>
</feature>
<evidence type="ECO:0000256" key="3">
    <source>
        <dbReference type="ARBA" id="ARBA00022692"/>
    </source>
</evidence>
<evidence type="ECO:0000256" key="2">
    <source>
        <dbReference type="ARBA" id="ARBA00022475"/>
    </source>
</evidence>
<dbReference type="OrthoDB" id="9793824at2"/>
<dbReference type="RefSeq" id="WP_121876638.1">
    <property type="nucleotide sequence ID" value="NZ_REFJ01000003.1"/>
</dbReference>
<evidence type="ECO:0000256" key="4">
    <source>
        <dbReference type="ARBA" id="ARBA00022989"/>
    </source>
</evidence>
<feature type="transmembrane region" description="Helical" evidence="6">
    <location>
        <begin position="114"/>
        <end position="131"/>
    </location>
</feature>